<dbReference type="InterPro" id="IPR036005">
    <property type="entry name" value="Creatinase/aminopeptidase-like"/>
</dbReference>
<protein>
    <submittedName>
        <fullName evidence="1">Methionine aminopeptidase</fullName>
    </submittedName>
</protein>
<evidence type="ECO:0000313" key="1">
    <source>
        <dbReference type="EMBL" id="CAG6641125.1"/>
    </source>
</evidence>
<reference evidence="1" key="1">
    <citation type="submission" date="2021-05" db="EMBL/GenBank/DDBJ databases">
        <authorList>
            <person name="Alioto T."/>
            <person name="Alioto T."/>
            <person name="Gomez Garrido J."/>
        </authorList>
    </citation>
    <scope>NUCLEOTIDE SEQUENCE</scope>
</reference>
<dbReference type="SUPFAM" id="SSF55920">
    <property type="entry name" value="Creatinase/aminopeptidase"/>
    <property type="match status" value="1"/>
</dbReference>
<accession>A0A8D8QYZ3</accession>
<dbReference type="Gene3D" id="3.90.230.10">
    <property type="entry name" value="Creatinase/methionine aminopeptidase superfamily"/>
    <property type="match status" value="1"/>
</dbReference>
<keyword evidence="1" id="KW-0645">Protease</keyword>
<dbReference type="AlphaFoldDB" id="A0A8D8QYZ3"/>
<keyword evidence="1" id="KW-0378">Hydrolase</keyword>
<name>A0A8D8QYZ3_9HEMI</name>
<dbReference type="GO" id="GO:0004177">
    <property type="term" value="F:aminopeptidase activity"/>
    <property type="evidence" value="ECO:0007669"/>
    <property type="project" value="UniProtKB-KW"/>
</dbReference>
<dbReference type="EMBL" id="HBUF01115738">
    <property type="protein sequence ID" value="CAG6641125.1"/>
    <property type="molecule type" value="Transcribed_RNA"/>
</dbReference>
<proteinExistence type="predicted"/>
<sequence length="142" mass="17450">MAFMHDLVSFPTYFFNNFFKNFFYNILSFIKLNSNYSFINNNIIKNKKFFINEDYCSHGIFKNLHNNLIIFHCFKNNYLKIKNFDSFTIEPMFVFKDKNGYNYKNIFFSKKENFSFQWEHTMFILQCKILITTIRKNELCFI</sequence>
<keyword evidence="1" id="KW-0031">Aminopeptidase</keyword>
<organism evidence="1">
    <name type="scientific">Cacopsylla melanoneura</name>
    <dbReference type="NCBI Taxonomy" id="428564"/>
    <lineage>
        <taxon>Eukaryota</taxon>
        <taxon>Metazoa</taxon>
        <taxon>Ecdysozoa</taxon>
        <taxon>Arthropoda</taxon>
        <taxon>Hexapoda</taxon>
        <taxon>Insecta</taxon>
        <taxon>Pterygota</taxon>
        <taxon>Neoptera</taxon>
        <taxon>Paraneoptera</taxon>
        <taxon>Hemiptera</taxon>
        <taxon>Sternorrhyncha</taxon>
        <taxon>Psylloidea</taxon>
        <taxon>Psyllidae</taxon>
        <taxon>Psyllinae</taxon>
        <taxon>Cacopsylla</taxon>
    </lineage>
</organism>